<dbReference type="PANTHER" id="PTHR42718">
    <property type="entry name" value="MAJOR FACILITATOR SUPERFAMILY MULTIDRUG TRANSPORTER MFSC"/>
    <property type="match status" value="1"/>
</dbReference>
<evidence type="ECO:0000313" key="11">
    <source>
        <dbReference type="Proteomes" id="UP000752814"/>
    </source>
</evidence>
<feature type="transmembrane region" description="Helical" evidence="8">
    <location>
        <begin position="79"/>
        <end position="98"/>
    </location>
</feature>
<feature type="transmembrane region" description="Helical" evidence="8">
    <location>
        <begin position="165"/>
        <end position="185"/>
    </location>
</feature>
<evidence type="ECO:0000256" key="6">
    <source>
        <dbReference type="ARBA" id="ARBA00022989"/>
    </source>
</evidence>
<evidence type="ECO:0000256" key="7">
    <source>
        <dbReference type="ARBA" id="ARBA00023136"/>
    </source>
</evidence>
<dbReference type="NCBIfam" id="TIGR00711">
    <property type="entry name" value="efflux_EmrB"/>
    <property type="match status" value="1"/>
</dbReference>
<feature type="transmembrane region" description="Helical" evidence="8">
    <location>
        <begin position="226"/>
        <end position="248"/>
    </location>
</feature>
<evidence type="ECO:0000259" key="9">
    <source>
        <dbReference type="PROSITE" id="PS50850"/>
    </source>
</evidence>
<dbReference type="PANTHER" id="PTHR42718:SF9">
    <property type="entry name" value="MAJOR FACILITATOR SUPERFAMILY MULTIDRUG TRANSPORTER MFSC"/>
    <property type="match status" value="1"/>
</dbReference>
<feature type="transmembrane region" description="Helical" evidence="8">
    <location>
        <begin position="409"/>
        <end position="432"/>
    </location>
</feature>
<dbReference type="Proteomes" id="UP000752814">
    <property type="component" value="Unassembled WGS sequence"/>
</dbReference>
<dbReference type="AlphaFoldDB" id="A0A8J8PHR4"/>
<dbReference type="Gene3D" id="1.20.1720.10">
    <property type="entry name" value="Multidrug resistance protein D"/>
    <property type="match status" value="1"/>
</dbReference>
<dbReference type="InterPro" id="IPR020846">
    <property type="entry name" value="MFS_dom"/>
</dbReference>
<dbReference type="InterPro" id="IPR036259">
    <property type="entry name" value="MFS_trans_sf"/>
</dbReference>
<reference evidence="10" key="1">
    <citation type="submission" date="2016-03" db="EMBL/GenBank/DDBJ databases">
        <authorList>
            <person name="Borrel G."/>
            <person name="Mccann A."/>
            <person name="O'Toole P.W."/>
        </authorList>
    </citation>
    <scope>NUCLEOTIDE SEQUENCE</scope>
    <source>
        <strain evidence="10">183</strain>
    </source>
</reference>
<feature type="transmembrane region" description="Helical" evidence="8">
    <location>
        <begin position="334"/>
        <end position="353"/>
    </location>
</feature>
<feature type="transmembrane region" description="Helical" evidence="8">
    <location>
        <begin position="7"/>
        <end position="26"/>
    </location>
</feature>
<feature type="transmembrane region" description="Helical" evidence="8">
    <location>
        <begin position="268"/>
        <end position="294"/>
    </location>
</feature>
<dbReference type="GO" id="GO:0022857">
    <property type="term" value="F:transmembrane transporter activity"/>
    <property type="evidence" value="ECO:0007669"/>
    <property type="project" value="InterPro"/>
</dbReference>
<dbReference type="GO" id="GO:0005886">
    <property type="term" value="C:plasma membrane"/>
    <property type="evidence" value="ECO:0007669"/>
    <property type="project" value="UniProtKB-SubCell"/>
</dbReference>
<organism evidence="10 11">
    <name type="scientific">Candidatus Methanomassiliicoccus intestinalis</name>
    <dbReference type="NCBI Taxonomy" id="1406512"/>
    <lineage>
        <taxon>Archaea</taxon>
        <taxon>Methanobacteriati</taxon>
        <taxon>Thermoplasmatota</taxon>
        <taxon>Thermoplasmata</taxon>
        <taxon>Methanomassiliicoccales</taxon>
        <taxon>Methanomassiliicoccaceae</taxon>
        <taxon>Methanomassiliicoccus</taxon>
    </lineage>
</organism>
<dbReference type="CDD" id="cd17321">
    <property type="entry name" value="MFS_MMR_MDR_like"/>
    <property type="match status" value="1"/>
</dbReference>
<dbReference type="GeneID" id="41323177"/>
<feature type="transmembrane region" description="Helical" evidence="8">
    <location>
        <begin position="444"/>
        <end position="464"/>
    </location>
</feature>
<dbReference type="EMBL" id="LVVT01000001">
    <property type="protein sequence ID" value="TQS84792.1"/>
    <property type="molecule type" value="Genomic_DNA"/>
</dbReference>
<dbReference type="Gene3D" id="1.20.1250.20">
    <property type="entry name" value="MFS general substrate transporter like domains"/>
    <property type="match status" value="1"/>
</dbReference>
<evidence type="ECO:0000256" key="3">
    <source>
        <dbReference type="ARBA" id="ARBA00022448"/>
    </source>
</evidence>
<evidence type="ECO:0000313" key="10">
    <source>
        <dbReference type="EMBL" id="TQS84792.1"/>
    </source>
</evidence>
<comment type="subcellular location">
    <subcellularLocation>
        <location evidence="1">Cell membrane</location>
        <topology evidence="1">Multi-pass membrane protein</topology>
    </subcellularLocation>
</comment>
<keyword evidence="7 8" id="KW-0472">Membrane</keyword>
<feature type="transmembrane region" description="Helical" evidence="8">
    <location>
        <begin position="46"/>
        <end position="67"/>
    </location>
</feature>
<sequence>MKKETGLSYKWIVLIVASVGSLMGPLDSTIVSVSMPSISDALQMDYAQTLWVPTAYLVTIASILLIIGRVSDIFGKKKIYISGFAIFAVGSLLCSLAQSGEQLISFRVIQGIGASFIMTSGTALVSAAFPPGEQGRALGLNVMAVYLGLAIGPPLGGILTQSFGWHSIFLVNVPIAIITIALAVWKLNECEILDKKVSFDISGAIAFAVGLITILLGLTLGNTDGWLSANVLILVIISIISFVMFIRIEQKKGENGLFDLRLFTKNRLFAAANFSAFLNYTAYYGSTFVISFYLQRVLGIDIGTTGLILLAMPLVMCIISPISGSLSDKVGSRTLATLGMIIMAVGLFLISTLGMNTSIAIVVIYLVILGIGMGMFSSPNTSAVMKSVRKDKTGVASGMLSTMRTVGQSLSLVLMGSVMAIVTSSALVSSVFMGGSSSVDNAEFITGMSAALKVSALIALIGAASSTLRGKVETETEYEMSCPK</sequence>
<feature type="transmembrane region" description="Helical" evidence="8">
    <location>
        <begin position="300"/>
        <end position="322"/>
    </location>
</feature>
<protein>
    <recommendedName>
        <fullName evidence="9">Major facilitator superfamily (MFS) profile domain-containing protein</fullName>
    </recommendedName>
</protein>
<evidence type="ECO:0000256" key="1">
    <source>
        <dbReference type="ARBA" id="ARBA00004651"/>
    </source>
</evidence>
<gene>
    <name evidence="10" type="ORF">A3207_01825</name>
</gene>
<evidence type="ECO:0000256" key="4">
    <source>
        <dbReference type="ARBA" id="ARBA00022475"/>
    </source>
</evidence>
<dbReference type="OMA" id="NLFHDPR"/>
<feature type="transmembrane region" description="Helical" evidence="8">
    <location>
        <begin position="197"/>
        <end position="220"/>
    </location>
</feature>
<dbReference type="InterPro" id="IPR011701">
    <property type="entry name" value="MFS"/>
</dbReference>
<dbReference type="Pfam" id="PF07690">
    <property type="entry name" value="MFS_1"/>
    <property type="match status" value="1"/>
</dbReference>
<name>A0A8J8PHR4_9ARCH</name>
<keyword evidence="6 8" id="KW-1133">Transmembrane helix</keyword>
<keyword evidence="3" id="KW-0813">Transport</keyword>
<feature type="transmembrane region" description="Helical" evidence="8">
    <location>
        <begin position="359"/>
        <end position="376"/>
    </location>
</feature>
<evidence type="ECO:0000256" key="5">
    <source>
        <dbReference type="ARBA" id="ARBA00022692"/>
    </source>
</evidence>
<feature type="transmembrane region" description="Helical" evidence="8">
    <location>
        <begin position="104"/>
        <end position="125"/>
    </location>
</feature>
<comment type="caution">
    <text evidence="10">The sequence shown here is derived from an EMBL/GenBank/DDBJ whole genome shotgun (WGS) entry which is preliminary data.</text>
</comment>
<dbReference type="PROSITE" id="PS50850">
    <property type="entry name" value="MFS"/>
    <property type="match status" value="1"/>
</dbReference>
<evidence type="ECO:0000256" key="8">
    <source>
        <dbReference type="SAM" id="Phobius"/>
    </source>
</evidence>
<feature type="domain" description="Major facilitator superfamily (MFS) profile" evidence="9">
    <location>
        <begin position="13"/>
        <end position="474"/>
    </location>
</feature>
<proteinExistence type="inferred from homology"/>
<dbReference type="SUPFAM" id="SSF103473">
    <property type="entry name" value="MFS general substrate transporter"/>
    <property type="match status" value="2"/>
</dbReference>
<dbReference type="RefSeq" id="WP_020448648.1">
    <property type="nucleotide sequence ID" value="NZ_CAYAYE010000015.1"/>
</dbReference>
<feature type="transmembrane region" description="Helical" evidence="8">
    <location>
        <begin position="137"/>
        <end position="159"/>
    </location>
</feature>
<accession>A0A8J8PHR4</accession>
<evidence type="ECO:0000256" key="2">
    <source>
        <dbReference type="ARBA" id="ARBA00008537"/>
    </source>
</evidence>
<comment type="similarity">
    <text evidence="2">Belongs to the major facilitator superfamily. EmrB family.</text>
</comment>
<keyword evidence="5 8" id="KW-0812">Transmembrane</keyword>
<dbReference type="PRINTS" id="PR01036">
    <property type="entry name" value="TCRTETB"/>
</dbReference>
<keyword evidence="4" id="KW-1003">Cell membrane</keyword>
<dbReference type="InterPro" id="IPR004638">
    <property type="entry name" value="EmrB-like"/>
</dbReference>